<keyword evidence="4" id="KW-0378">Hydrolase</keyword>
<feature type="domain" description="PLD phosphodiesterase" evidence="7">
    <location>
        <begin position="112"/>
        <end position="139"/>
    </location>
</feature>
<evidence type="ECO:0000313" key="8">
    <source>
        <dbReference type="EMBL" id="ACU71740.1"/>
    </source>
</evidence>
<dbReference type="AlphaFoldDB" id="C7Q165"/>
<comment type="similarity">
    <text evidence="2">Belongs to the phospholipase D family.</text>
</comment>
<evidence type="ECO:0000256" key="6">
    <source>
        <dbReference type="ARBA" id="ARBA00023098"/>
    </source>
</evidence>
<dbReference type="EMBL" id="CP001700">
    <property type="protein sequence ID" value="ACU71740.1"/>
    <property type="molecule type" value="Genomic_DNA"/>
</dbReference>
<evidence type="ECO:0000256" key="3">
    <source>
        <dbReference type="ARBA" id="ARBA00012027"/>
    </source>
</evidence>
<evidence type="ECO:0000256" key="4">
    <source>
        <dbReference type="ARBA" id="ARBA00022801"/>
    </source>
</evidence>
<dbReference type="GO" id="GO:0006793">
    <property type="term" value="P:phosphorus metabolic process"/>
    <property type="evidence" value="ECO:0007669"/>
    <property type="project" value="UniProtKB-ARBA"/>
</dbReference>
<keyword evidence="6" id="KW-0443">Lipid metabolism</keyword>
<dbReference type="InterPro" id="IPR051406">
    <property type="entry name" value="PLD_domain"/>
</dbReference>
<dbReference type="PROSITE" id="PS50035">
    <property type="entry name" value="PLD"/>
    <property type="match status" value="1"/>
</dbReference>
<dbReference type="RefSeq" id="WP_012787033.1">
    <property type="nucleotide sequence ID" value="NC_013131.1"/>
</dbReference>
<dbReference type="GO" id="GO:0016891">
    <property type="term" value="F:RNA endonuclease activity producing 5'-phosphomonoesters, hydrolytic mechanism"/>
    <property type="evidence" value="ECO:0007669"/>
    <property type="project" value="TreeGrafter"/>
</dbReference>
<evidence type="ECO:0000313" key="9">
    <source>
        <dbReference type="Proteomes" id="UP000000851"/>
    </source>
</evidence>
<dbReference type="InterPro" id="IPR025202">
    <property type="entry name" value="PLD-like_dom"/>
</dbReference>
<gene>
    <name evidence="8" type="ordered locus">Caci_2831</name>
</gene>
<dbReference type="Pfam" id="PF13091">
    <property type="entry name" value="PLDc_2"/>
    <property type="match status" value="1"/>
</dbReference>
<evidence type="ECO:0000256" key="1">
    <source>
        <dbReference type="ARBA" id="ARBA00000798"/>
    </source>
</evidence>
<dbReference type="Gene3D" id="3.30.870.10">
    <property type="entry name" value="Endonuclease Chain A"/>
    <property type="match status" value="1"/>
</dbReference>
<dbReference type="KEGG" id="cai:Caci_2831"/>
<dbReference type="PANTHER" id="PTHR43856">
    <property type="entry name" value="CARDIOLIPIN HYDROLASE"/>
    <property type="match status" value="1"/>
</dbReference>
<name>C7Q165_CATAD</name>
<dbReference type="eggNOG" id="COG1502">
    <property type="taxonomic scope" value="Bacteria"/>
</dbReference>
<evidence type="ECO:0000256" key="5">
    <source>
        <dbReference type="ARBA" id="ARBA00022963"/>
    </source>
</evidence>
<dbReference type="EC" id="3.1.4.4" evidence="3"/>
<keyword evidence="5" id="KW-0442">Lipid degradation</keyword>
<dbReference type="InterPro" id="IPR001736">
    <property type="entry name" value="PLipase_D/transphosphatidylase"/>
</dbReference>
<protein>
    <recommendedName>
        <fullName evidence="3">phospholipase D</fullName>
        <ecNumber evidence="3">3.1.4.4</ecNumber>
    </recommendedName>
</protein>
<reference evidence="8 9" key="1">
    <citation type="journal article" date="2009" name="Stand. Genomic Sci.">
        <title>Complete genome sequence of Catenulispora acidiphila type strain (ID 139908).</title>
        <authorList>
            <person name="Copeland A."/>
            <person name="Lapidus A."/>
            <person name="Glavina Del Rio T."/>
            <person name="Nolan M."/>
            <person name="Lucas S."/>
            <person name="Chen F."/>
            <person name="Tice H."/>
            <person name="Cheng J.F."/>
            <person name="Bruce D."/>
            <person name="Goodwin L."/>
            <person name="Pitluck S."/>
            <person name="Mikhailova N."/>
            <person name="Pati A."/>
            <person name="Ivanova N."/>
            <person name="Mavromatis K."/>
            <person name="Chen A."/>
            <person name="Palaniappan K."/>
            <person name="Chain P."/>
            <person name="Land M."/>
            <person name="Hauser L."/>
            <person name="Chang Y.J."/>
            <person name="Jeffries C.D."/>
            <person name="Chertkov O."/>
            <person name="Brettin T."/>
            <person name="Detter J.C."/>
            <person name="Han C."/>
            <person name="Ali Z."/>
            <person name="Tindall B.J."/>
            <person name="Goker M."/>
            <person name="Bristow J."/>
            <person name="Eisen J.A."/>
            <person name="Markowitz V."/>
            <person name="Hugenholtz P."/>
            <person name="Kyrpides N.C."/>
            <person name="Klenk H.P."/>
        </authorList>
    </citation>
    <scope>NUCLEOTIDE SEQUENCE [LARGE SCALE GENOMIC DNA]</scope>
    <source>
        <strain evidence="9">DSM 44928 / JCM 14897 / NBRC 102108 / NRRL B-24433 / ID139908</strain>
    </source>
</reference>
<dbReference type="GO" id="GO:0016042">
    <property type="term" value="P:lipid catabolic process"/>
    <property type="evidence" value="ECO:0007669"/>
    <property type="project" value="UniProtKB-KW"/>
</dbReference>
<proteinExistence type="inferred from homology"/>
<dbReference type="Proteomes" id="UP000000851">
    <property type="component" value="Chromosome"/>
</dbReference>
<dbReference type="HOGENOM" id="CLU_104151_0_0_11"/>
<accession>C7Q165</accession>
<dbReference type="InParanoid" id="C7Q165"/>
<comment type="catalytic activity">
    <reaction evidence="1">
        <text>a 1,2-diacyl-sn-glycero-3-phosphocholine + H2O = a 1,2-diacyl-sn-glycero-3-phosphate + choline + H(+)</text>
        <dbReference type="Rhea" id="RHEA:14445"/>
        <dbReference type="ChEBI" id="CHEBI:15354"/>
        <dbReference type="ChEBI" id="CHEBI:15377"/>
        <dbReference type="ChEBI" id="CHEBI:15378"/>
        <dbReference type="ChEBI" id="CHEBI:57643"/>
        <dbReference type="ChEBI" id="CHEBI:58608"/>
        <dbReference type="EC" id="3.1.4.4"/>
    </reaction>
</comment>
<dbReference type="STRING" id="479433.Caci_2831"/>
<dbReference type="GO" id="GO:0004630">
    <property type="term" value="F:phospholipase D activity"/>
    <property type="evidence" value="ECO:0007669"/>
    <property type="project" value="UniProtKB-EC"/>
</dbReference>
<evidence type="ECO:0000259" key="7">
    <source>
        <dbReference type="PROSITE" id="PS50035"/>
    </source>
</evidence>
<dbReference type="PANTHER" id="PTHR43856:SF1">
    <property type="entry name" value="MITOCHONDRIAL CARDIOLIPIN HYDROLASE"/>
    <property type="match status" value="1"/>
</dbReference>
<organism evidence="8 9">
    <name type="scientific">Catenulispora acidiphila (strain DSM 44928 / JCM 14897 / NBRC 102108 / NRRL B-24433 / ID139908)</name>
    <dbReference type="NCBI Taxonomy" id="479433"/>
    <lineage>
        <taxon>Bacteria</taxon>
        <taxon>Bacillati</taxon>
        <taxon>Actinomycetota</taxon>
        <taxon>Actinomycetes</taxon>
        <taxon>Catenulisporales</taxon>
        <taxon>Catenulisporaceae</taxon>
        <taxon>Catenulispora</taxon>
    </lineage>
</organism>
<evidence type="ECO:0000256" key="2">
    <source>
        <dbReference type="ARBA" id="ARBA00008664"/>
    </source>
</evidence>
<keyword evidence="9" id="KW-1185">Reference proteome</keyword>
<dbReference type="OrthoDB" id="9088604at2"/>
<sequence length="180" mass="19425">MPLSDLTALDKHKTDGFPAGYPVNFRTFYSPVDDVHGALAELIASAQRSLVVAMFGFDDDELAAALHEKLDSEHCYVQLTLDKSQSGGAHERALLAKEAYPSNSIAIGHSEKGAIMHLKMVIVDGLDVLTGSTNWSTSGESMQDNAAIVIRDPHVAAEARSRLDLIHQHMLMTAAKSAAR</sequence>
<dbReference type="SUPFAM" id="SSF56024">
    <property type="entry name" value="Phospholipase D/nuclease"/>
    <property type="match status" value="1"/>
</dbReference>